<comment type="caution">
    <text evidence="1">The sequence shown here is derived from an EMBL/GenBank/DDBJ whole genome shotgun (WGS) entry which is preliminary data.</text>
</comment>
<evidence type="ECO:0000313" key="2">
    <source>
        <dbReference type="Proteomes" id="UP001156905"/>
    </source>
</evidence>
<keyword evidence="2" id="KW-1185">Reference proteome</keyword>
<accession>A0ABQ6BAW3</accession>
<dbReference type="EMBL" id="BSOW01000040">
    <property type="protein sequence ID" value="GLR90986.1"/>
    <property type="molecule type" value="Genomic_DNA"/>
</dbReference>
<reference evidence="2" key="1">
    <citation type="journal article" date="2019" name="Int. J. Syst. Evol. Microbiol.">
        <title>The Global Catalogue of Microorganisms (GCM) 10K type strain sequencing project: providing services to taxonomists for standard genome sequencing and annotation.</title>
        <authorList>
            <consortium name="The Broad Institute Genomics Platform"/>
            <consortium name="The Broad Institute Genome Sequencing Center for Infectious Disease"/>
            <person name="Wu L."/>
            <person name="Ma J."/>
        </authorList>
    </citation>
    <scope>NUCLEOTIDE SEQUENCE [LARGE SCALE GENOMIC DNA]</scope>
    <source>
        <strain evidence="2">NBRC 102520</strain>
    </source>
</reference>
<gene>
    <name evidence="1" type="ORF">GCM10007857_77020</name>
</gene>
<protein>
    <submittedName>
        <fullName evidence="1">Uncharacterized protein</fullName>
    </submittedName>
</protein>
<evidence type="ECO:0000313" key="1">
    <source>
        <dbReference type="EMBL" id="GLR90986.1"/>
    </source>
</evidence>
<sequence>MARLGYGETAAKFLICLASLSVCTTFVHADFIQFVAVPLPPPQGDVSLKAPRQSDTFLTKLSGDEYARPHSKRRYLAR</sequence>
<dbReference type="Proteomes" id="UP001156905">
    <property type="component" value="Unassembled WGS sequence"/>
</dbReference>
<proteinExistence type="predicted"/>
<organism evidence="1 2">
    <name type="scientific">Bradyrhizobium iriomotense</name>
    <dbReference type="NCBI Taxonomy" id="441950"/>
    <lineage>
        <taxon>Bacteria</taxon>
        <taxon>Pseudomonadati</taxon>
        <taxon>Pseudomonadota</taxon>
        <taxon>Alphaproteobacteria</taxon>
        <taxon>Hyphomicrobiales</taxon>
        <taxon>Nitrobacteraceae</taxon>
        <taxon>Bradyrhizobium</taxon>
    </lineage>
</organism>
<name>A0ABQ6BAW3_9BRAD</name>